<dbReference type="GeneID" id="87887102"/>
<feature type="signal peptide" evidence="2">
    <location>
        <begin position="1"/>
        <end position="18"/>
    </location>
</feature>
<reference evidence="3" key="1">
    <citation type="journal article" date="2023" name="Mol. Phylogenet. Evol.">
        <title>Genome-scale phylogeny and comparative genomics of the fungal order Sordariales.</title>
        <authorList>
            <person name="Hensen N."/>
            <person name="Bonometti L."/>
            <person name="Westerberg I."/>
            <person name="Brannstrom I.O."/>
            <person name="Guillou S."/>
            <person name="Cros-Aarteil S."/>
            <person name="Calhoun S."/>
            <person name="Haridas S."/>
            <person name="Kuo A."/>
            <person name="Mondo S."/>
            <person name="Pangilinan J."/>
            <person name="Riley R."/>
            <person name="LaButti K."/>
            <person name="Andreopoulos B."/>
            <person name="Lipzen A."/>
            <person name="Chen C."/>
            <person name="Yan M."/>
            <person name="Daum C."/>
            <person name="Ng V."/>
            <person name="Clum A."/>
            <person name="Steindorff A."/>
            <person name="Ohm R.A."/>
            <person name="Martin F."/>
            <person name="Silar P."/>
            <person name="Natvig D.O."/>
            <person name="Lalanne C."/>
            <person name="Gautier V."/>
            <person name="Ament-Velasquez S.L."/>
            <person name="Kruys A."/>
            <person name="Hutchinson M.I."/>
            <person name="Powell A.J."/>
            <person name="Barry K."/>
            <person name="Miller A.N."/>
            <person name="Grigoriev I.V."/>
            <person name="Debuchy R."/>
            <person name="Gladieux P."/>
            <person name="Hiltunen Thoren M."/>
            <person name="Johannesson H."/>
        </authorList>
    </citation>
    <scope>NUCLEOTIDE SEQUENCE</scope>
    <source>
        <strain evidence="3">CBS 333.67</strain>
    </source>
</reference>
<reference evidence="3" key="2">
    <citation type="submission" date="2023-06" db="EMBL/GenBank/DDBJ databases">
        <authorList>
            <consortium name="Lawrence Berkeley National Laboratory"/>
            <person name="Mondo S.J."/>
            <person name="Hensen N."/>
            <person name="Bonometti L."/>
            <person name="Westerberg I."/>
            <person name="Brannstrom I.O."/>
            <person name="Guillou S."/>
            <person name="Cros-Aarteil S."/>
            <person name="Calhoun S."/>
            <person name="Haridas S."/>
            <person name="Kuo A."/>
            <person name="Pangilinan J."/>
            <person name="Riley R."/>
            <person name="Labutti K."/>
            <person name="Andreopoulos B."/>
            <person name="Lipzen A."/>
            <person name="Chen C."/>
            <person name="Yanf M."/>
            <person name="Daum C."/>
            <person name="Ng V."/>
            <person name="Clum A."/>
            <person name="Steindorff A."/>
            <person name="Ohm R."/>
            <person name="Martin F."/>
            <person name="Silar P."/>
            <person name="Natvig D."/>
            <person name="Lalanne C."/>
            <person name="Gautier V."/>
            <person name="Ament-Velasquez S.L."/>
            <person name="Kruys A."/>
            <person name="Hutchinson M.I."/>
            <person name="Powell A.J."/>
            <person name="Barry K."/>
            <person name="Miller A.N."/>
            <person name="Grigoriev I.V."/>
            <person name="Debuchy R."/>
            <person name="Gladieux P."/>
            <person name="Thoren M.H."/>
            <person name="Johannesson H."/>
        </authorList>
    </citation>
    <scope>NUCLEOTIDE SEQUENCE</scope>
    <source>
        <strain evidence="3">CBS 333.67</strain>
    </source>
</reference>
<comment type="caution">
    <text evidence="3">The sequence shown here is derived from an EMBL/GenBank/DDBJ whole genome shotgun (WGS) entry which is preliminary data.</text>
</comment>
<name>A0AAJ0H131_9PEZI</name>
<evidence type="ECO:0000313" key="4">
    <source>
        <dbReference type="Proteomes" id="UP001273166"/>
    </source>
</evidence>
<proteinExistence type="predicted"/>
<keyword evidence="2" id="KW-0732">Signal</keyword>
<feature type="region of interest" description="Disordered" evidence="1">
    <location>
        <begin position="80"/>
        <end position="99"/>
    </location>
</feature>
<evidence type="ECO:0000256" key="2">
    <source>
        <dbReference type="SAM" id="SignalP"/>
    </source>
</evidence>
<evidence type="ECO:0008006" key="5">
    <source>
        <dbReference type="Google" id="ProtNLM"/>
    </source>
</evidence>
<accession>A0AAJ0H131</accession>
<dbReference type="Proteomes" id="UP001273166">
    <property type="component" value="Unassembled WGS sequence"/>
</dbReference>
<dbReference type="RefSeq" id="XP_062725661.1">
    <property type="nucleotide sequence ID" value="XM_062868273.1"/>
</dbReference>
<evidence type="ECO:0000313" key="3">
    <source>
        <dbReference type="EMBL" id="KAK3309881.1"/>
    </source>
</evidence>
<organism evidence="3 4">
    <name type="scientific">Chaetomium strumarium</name>
    <dbReference type="NCBI Taxonomy" id="1170767"/>
    <lineage>
        <taxon>Eukaryota</taxon>
        <taxon>Fungi</taxon>
        <taxon>Dikarya</taxon>
        <taxon>Ascomycota</taxon>
        <taxon>Pezizomycotina</taxon>
        <taxon>Sordariomycetes</taxon>
        <taxon>Sordariomycetidae</taxon>
        <taxon>Sordariales</taxon>
        <taxon>Chaetomiaceae</taxon>
        <taxon>Chaetomium</taxon>
    </lineage>
</organism>
<protein>
    <recommendedName>
        <fullName evidence="5">Secreted protein</fullName>
    </recommendedName>
</protein>
<sequence>MSIPLLIHLLLPIRLVRPGLQRDGPRVTRLRLQRWHQIVVSDGRRAAACHPRGESAQGQPDLLLARRLDHVALWPLTPDGDHPPGWPSFRRTAWRERRS</sequence>
<dbReference type="EMBL" id="JAUDZG010000001">
    <property type="protein sequence ID" value="KAK3309881.1"/>
    <property type="molecule type" value="Genomic_DNA"/>
</dbReference>
<evidence type="ECO:0000256" key="1">
    <source>
        <dbReference type="SAM" id="MobiDB-lite"/>
    </source>
</evidence>
<feature type="chain" id="PRO_5042587793" description="Secreted protein" evidence="2">
    <location>
        <begin position="19"/>
        <end position="99"/>
    </location>
</feature>
<gene>
    <name evidence="3" type="ORF">B0T15DRAFT_516774</name>
</gene>
<dbReference type="AlphaFoldDB" id="A0AAJ0H131"/>
<keyword evidence="4" id="KW-1185">Reference proteome</keyword>